<sequence>MALPSTKSQQAGGARFRQRKISVKQPLIIYKQKDLPDLSSNDLEPSQIHHLNSSGNAAQQRDVHAMETGVDKNEEDEVHLQQVINAAQRALRGSEEKKKSEINEEGAAGSREEEKKPDVYIPTPDASRIWPEASKYYNDFTFVAPETYIKFSATVEDTVGVEYNMDEEDEEFLNNFNKDKSSTKVCSEVEFEIICDKLEKTIEERQPFLSMDPSNILTYKELSGFIIGELTSTNNGYGNGGKYISTTALKDKLSKELNYKPFVTLFDKRTENEDKPQPKIRTITKLFDLFGESIYTHWKERKISRHGKHIHPSLKFEDPNANEKENDADPYICFRRREFRQARKTRRADTLGAERIRLLQKSIHRAQELIESVCQREILRLDALDAEHEIFKLRSEGKSLKRTIGIKGDDYLYYSHKRKKPVVKIEEEPVGTETSTPASKKQKKNKEQANRDRKDVEDAATATSVVEGIPSAAAAAAALQQEAATSSTQPYVKLPASKIPDMDLVTVSLVLKEKNETIKRAVLEKLRKRKEQDRHFINLTDDPYEPYFNITTNDHSDKVLELNHIPYSSITSSFYHEINNSNYISEELKKLLEENKKALPGVKTFRGSNGELIPSKPFPHISSLTKDYNGESGSDLTNGSSDNGYIAQLLSNIESNNFNAYNNGYGSQVQHRADESQESKLSEPIFSMRKRVGRGGRLFIDRRGLFKKPVAPLIESSPSVTVGGGLGGVVNVYDSEADAQKRLDSRWRFDDDLTEYERGIQEPFSLDPSKLNCISEDTQSIRFGSMLLSKSYDLFRESVHQRQQVLIQQARARALQQQQLLQKQQQAAQAAQNAQQALQLQQQQQQAQKLQQQQQQNLSRQSGLPIPSSASSSHSQSQTHTPSHSHSPVTIPNSRQLSQQLPHGQDKMGTSASSPGSMGNSTARPSAQQRTNSNPNPNTNIVQANLQQQQQRTGAHSPPGTSQQKYKQSNSTPMYNNSSSK</sequence>
<keyword evidence="5 7" id="KW-0539">Nucleus</keyword>
<dbReference type="InterPro" id="IPR019542">
    <property type="entry name" value="Enhancer_polycomb-like_N"/>
</dbReference>
<evidence type="ECO:0000256" key="4">
    <source>
        <dbReference type="ARBA" id="ARBA00023163"/>
    </source>
</evidence>
<evidence type="ECO:0000256" key="7">
    <source>
        <dbReference type="RuleBase" id="RU361124"/>
    </source>
</evidence>
<feature type="region of interest" description="Disordered" evidence="8">
    <location>
        <begin position="424"/>
        <end position="462"/>
    </location>
</feature>
<dbReference type="GO" id="GO:0005634">
    <property type="term" value="C:nucleus"/>
    <property type="evidence" value="ECO:0007669"/>
    <property type="project" value="UniProtKB-SubCell"/>
</dbReference>
<feature type="domain" description="Enhancer of polycomb-like N-terminal" evidence="9">
    <location>
        <begin position="17"/>
        <end position="201"/>
    </location>
</feature>
<feature type="compositionally biased region" description="Polar residues" evidence="8">
    <location>
        <begin position="959"/>
        <end position="981"/>
    </location>
</feature>
<dbReference type="GO" id="GO:0035267">
    <property type="term" value="C:NuA4 histone acetyltransferase complex"/>
    <property type="evidence" value="ECO:0007669"/>
    <property type="project" value="InterPro"/>
</dbReference>
<reference evidence="10" key="1">
    <citation type="submission" date="2022-03" db="EMBL/GenBank/DDBJ databases">
        <authorList>
            <person name="Legras J.-L."/>
            <person name="Devillers H."/>
            <person name="Grondin C."/>
        </authorList>
    </citation>
    <scope>NUCLEOTIDE SEQUENCE</scope>
    <source>
        <strain evidence="10">CLIB 1423</strain>
    </source>
</reference>
<dbReference type="PANTHER" id="PTHR14898">
    <property type="entry name" value="ENHANCER OF POLYCOMB"/>
    <property type="match status" value="1"/>
</dbReference>
<keyword evidence="11" id="KW-1185">Reference proteome</keyword>
<evidence type="ECO:0000259" key="9">
    <source>
        <dbReference type="Pfam" id="PF10513"/>
    </source>
</evidence>
<feature type="compositionally biased region" description="Basic and acidic residues" evidence="8">
    <location>
        <begin position="445"/>
        <end position="457"/>
    </location>
</feature>
<evidence type="ECO:0000256" key="8">
    <source>
        <dbReference type="SAM" id="MobiDB-lite"/>
    </source>
</evidence>
<protein>
    <recommendedName>
        <fullName evidence="7">Enhancer of polycomb-like protein</fullName>
    </recommendedName>
</protein>
<feature type="compositionally biased region" description="Low complexity" evidence="8">
    <location>
        <begin position="851"/>
        <end position="887"/>
    </location>
</feature>
<proteinExistence type="inferred from homology"/>
<accession>A0A9P0W0B5</accession>
<evidence type="ECO:0000256" key="5">
    <source>
        <dbReference type="ARBA" id="ARBA00023242"/>
    </source>
</evidence>
<comment type="subcellular location">
    <subcellularLocation>
        <location evidence="1 7">Nucleus</location>
    </subcellularLocation>
</comment>
<organism evidence="10 11">
    <name type="scientific">[Candida] railenensis</name>
    <dbReference type="NCBI Taxonomy" id="45579"/>
    <lineage>
        <taxon>Eukaryota</taxon>
        <taxon>Fungi</taxon>
        <taxon>Dikarya</taxon>
        <taxon>Ascomycota</taxon>
        <taxon>Saccharomycotina</taxon>
        <taxon>Pichiomycetes</taxon>
        <taxon>Debaryomycetaceae</taxon>
        <taxon>Kurtzmaniella</taxon>
    </lineage>
</organism>
<evidence type="ECO:0000256" key="3">
    <source>
        <dbReference type="ARBA" id="ARBA00023015"/>
    </source>
</evidence>
<dbReference type="AlphaFoldDB" id="A0A9P0W0B5"/>
<dbReference type="GO" id="GO:0006357">
    <property type="term" value="P:regulation of transcription by RNA polymerase II"/>
    <property type="evidence" value="ECO:0007669"/>
    <property type="project" value="InterPro"/>
</dbReference>
<evidence type="ECO:0000256" key="1">
    <source>
        <dbReference type="ARBA" id="ARBA00004123"/>
    </source>
</evidence>
<dbReference type="InterPro" id="IPR024943">
    <property type="entry name" value="Enhancer_polycomb"/>
</dbReference>
<keyword evidence="4 7" id="KW-0804">Transcription</keyword>
<comment type="function">
    <text evidence="6">Component of the NuA4 histone acetyltransferase complex which is involved in transcriptional activation of selected genes principally by acetylation of nucleosomal histone H4 and H2A. The NuA4 complex is also involved in DNA repair. Involved in gene silencing by neighboring heterochromatin, blockage of the silencing spreading along the chromosome, and required for cell cycle progression through G2/M.</text>
</comment>
<dbReference type="EMBL" id="CAKXYY010000016">
    <property type="protein sequence ID" value="CAH2354451.1"/>
    <property type="molecule type" value="Genomic_DNA"/>
</dbReference>
<name>A0A9P0W0B5_9ASCO</name>
<feature type="compositionally biased region" description="Basic and acidic residues" evidence="8">
    <location>
        <begin position="92"/>
        <end position="102"/>
    </location>
</feature>
<gene>
    <name evidence="10" type="ORF">CLIB1423_16S02960</name>
</gene>
<feature type="region of interest" description="Disordered" evidence="8">
    <location>
        <begin position="32"/>
        <end position="63"/>
    </location>
</feature>
<evidence type="ECO:0000256" key="2">
    <source>
        <dbReference type="ARBA" id="ARBA00008035"/>
    </source>
</evidence>
<comment type="caution">
    <text evidence="10">The sequence shown here is derived from an EMBL/GenBank/DDBJ whole genome shotgun (WGS) entry which is preliminary data.</text>
</comment>
<feature type="compositionally biased region" description="Polar residues" evidence="8">
    <location>
        <begin position="888"/>
        <end position="946"/>
    </location>
</feature>
<comment type="similarity">
    <text evidence="2 7">Belongs to the enhancer of polycomb family.</text>
</comment>
<dbReference type="OrthoDB" id="435275at2759"/>
<keyword evidence="3 7" id="KW-0805">Transcription regulation</keyword>
<feature type="compositionally biased region" description="Polar residues" evidence="8">
    <location>
        <begin position="38"/>
        <end position="59"/>
    </location>
</feature>
<dbReference type="Pfam" id="PF10513">
    <property type="entry name" value="EPL1"/>
    <property type="match status" value="1"/>
</dbReference>
<dbReference type="Proteomes" id="UP000837801">
    <property type="component" value="Unassembled WGS sequence"/>
</dbReference>
<evidence type="ECO:0000313" key="11">
    <source>
        <dbReference type="Proteomes" id="UP000837801"/>
    </source>
</evidence>
<feature type="region of interest" description="Disordered" evidence="8">
    <location>
        <begin position="851"/>
        <end position="981"/>
    </location>
</feature>
<evidence type="ECO:0000256" key="6">
    <source>
        <dbReference type="ARBA" id="ARBA00025513"/>
    </source>
</evidence>
<feature type="region of interest" description="Disordered" evidence="8">
    <location>
        <begin position="89"/>
        <end position="120"/>
    </location>
</feature>
<evidence type="ECO:0000313" key="10">
    <source>
        <dbReference type="EMBL" id="CAH2354451.1"/>
    </source>
</evidence>